<protein>
    <submittedName>
        <fullName evidence="5">Competence type IV pilus ATPase ComGA</fullName>
    </submittedName>
</protein>
<evidence type="ECO:0000256" key="1">
    <source>
        <dbReference type="ARBA" id="ARBA00006611"/>
    </source>
</evidence>
<name>A0ABW5RSD6_9BACI</name>
<dbReference type="PANTHER" id="PTHR30258">
    <property type="entry name" value="TYPE II SECRETION SYSTEM PROTEIN GSPE-RELATED"/>
    <property type="match status" value="1"/>
</dbReference>
<dbReference type="Gene3D" id="3.30.450.90">
    <property type="match status" value="1"/>
</dbReference>
<accession>A0ABW5RSD6</accession>
<reference evidence="6" key="1">
    <citation type="journal article" date="2019" name="Int. J. Syst. Evol. Microbiol.">
        <title>The Global Catalogue of Microorganisms (GCM) 10K type strain sequencing project: providing services to taxonomists for standard genome sequencing and annotation.</title>
        <authorList>
            <consortium name="The Broad Institute Genomics Platform"/>
            <consortium name="The Broad Institute Genome Sequencing Center for Infectious Disease"/>
            <person name="Wu L."/>
            <person name="Ma J."/>
        </authorList>
    </citation>
    <scope>NUCLEOTIDE SEQUENCE [LARGE SCALE GENOMIC DNA]</scope>
    <source>
        <strain evidence="6">KCTC 3913</strain>
    </source>
</reference>
<keyword evidence="3" id="KW-0067">ATP-binding</keyword>
<keyword evidence="6" id="KW-1185">Reference proteome</keyword>
<dbReference type="PROSITE" id="PS00662">
    <property type="entry name" value="T2SP_E"/>
    <property type="match status" value="1"/>
</dbReference>
<sequence length="355" mass="39718">MTTIESLAEDIISRTLSKGATDIHLIPRKTDYFMQIRQFGSLLPFQKFSMYEGERLVSHLKFMASMDIGERRKPQSGSFSMNVQNTPLSLRVSTLPTAHSKESLVIRILPQEHSIPIQELSLYPNAANKLLSLSKYSHGMIILTGPTNSGKTTTLYSLVQYCSSVLNRNVITLEDPVERQQETLLQVQVNEKAGITYSAGLKAILRHDPDIIMVGEVRDRETAEISIQAALSGHLVLTTMHTRDAKGAIYRLLELGVQWHEIEQTLIAVSAQRLINLTCPFCGTQCKNACGNNKGRKRAAVYELLTGSALNSVLREANGESVHYRYPHLKELLSKGVALGFVSEQEYEKWIQEES</sequence>
<dbReference type="InterPro" id="IPR001482">
    <property type="entry name" value="T2SS/T4SS_dom"/>
</dbReference>
<dbReference type="NCBIfam" id="NF041000">
    <property type="entry name" value="ATPase_ComGA"/>
    <property type="match status" value="1"/>
</dbReference>
<organism evidence="5 6">
    <name type="scientific">Bacillus seohaeanensis</name>
    <dbReference type="NCBI Taxonomy" id="284580"/>
    <lineage>
        <taxon>Bacteria</taxon>
        <taxon>Bacillati</taxon>
        <taxon>Bacillota</taxon>
        <taxon>Bacilli</taxon>
        <taxon>Bacillales</taxon>
        <taxon>Bacillaceae</taxon>
        <taxon>Bacillus</taxon>
    </lineage>
</organism>
<dbReference type="InterPro" id="IPR027417">
    <property type="entry name" value="P-loop_NTPase"/>
</dbReference>
<feature type="domain" description="Bacterial type II secretion system protein E" evidence="4">
    <location>
        <begin position="205"/>
        <end position="219"/>
    </location>
</feature>
<dbReference type="Gene3D" id="3.40.50.300">
    <property type="entry name" value="P-loop containing nucleotide triphosphate hydrolases"/>
    <property type="match status" value="1"/>
</dbReference>
<dbReference type="RefSeq" id="WP_377935281.1">
    <property type="nucleotide sequence ID" value="NZ_JBHUMF010000027.1"/>
</dbReference>
<dbReference type="EMBL" id="JBHUMF010000027">
    <property type="protein sequence ID" value="MFD2681231.1"/>
    <property type="molecule type" value="Genomic_DNA"/>
</dbReference>
<dbReference type="Pfam" id="PF00437">
    <property type="entry name" value="T2SSE"/>
    <property type="match status" value="1"/>
</dbReference>
<comment type="similarity">
    <text evidence="1">Belongs to the GSP E family.</text>
</comment>
<dbReference type="InterPro" id="IPR047667">
    <property type="entry name" value="ATPase_ComGA"/>
</dbReference>
<evidence type="ECO:0000313" key="5">
    <source>
        <dbReference type="EMBL" id="MFD2681231.1"/>
    </source>
</evidence>
<comment type="caution">
    <text evidence="5">The sequence shown here is derived from an EMBL/GenBank/DDBJ whole genome shotgun (WGS) entry which is preliminary data.</text>
</comment>
<proteinExistence type="inferred from homology"/>
<evidence type="ECO:0000313" key="6">
    <source>
        <dbReference type="Proteomes" id="UP001597506"/>
    </source>
</evidence>
<evidence type="ECO:0000256" key="2">
    <source>
        <dbReference type="ARBA" id="ARBA00022741"/>
    </source>
</evidence>
<dbReference type="CDD" id="cd01129">
    <property type="entry name" value="PulE-GspE-like"/>
    <property type="match status" value="1"/>
</dbReference>
<dbReference type="SUPFAM" id="SSF52540">
    <property type="entry name" value="P-loop containing nucleoside triphosphate hydrolases"/>
    <property type="match status" value="1"/>
</dbReference>
<keyword evidence="2" id="KW-0547">Nucleotide-binding</keyword>
<dbReference type="PANTHER" id="PTHR30258:SF2">
    <property type="entry name" value="COMG OPERON PROTEIN 1"/>
    <property type="match status" value="1"/>
</dbReference>
<dbReference type="Proteomes" id="UP001597506">
    <property type="component" value="Unassembled WGS sequence"/>
</dbReference>
<gene>
    <name evidence="5" type="primary">comGA</name>
    <name evidence="5" type="ORF">ACFSUL_10795</name>
</gene>
<evidence type="ECO:0000259" key="4">
    <source>
        <dbReference type="PROSITE" id="PS00662"/>
    </source>
</evidence>
<evidence type="ECO:0000256" key="3">
    <source>
        <dbReference type="ARBA" id="ARBA00022840"/>
    </source>
</evidence>